<name>A0A1H9GTN2_9GAMM</name>
<sequence length="271" mass="29112">MSSLSPEVAAQIAANRQRYEALKAAGQDAGLPLPPPTPRDACFDAQRVLHREVIPGGWYWTATLKRGQSLRLRNPGATPGVSFFCWNAEDTSVRYDAGATVKVQWTAALGKGRVLLSDMGRVLASIVEDSCGAHDSLLGGSTAQSNAARYGAAMLRNTRDNFVLAAGKHGLSRRDLAPCLTFFAPVRTDAQGRFHWQDGVLAAGDFVELRAEMNLLVAVSNCPHPLAPGAYAPQEIEALLLRAAPPAADDLCRRATAEARRAFENTDARFA</sequence>
<dbReference type="AlphaFoldDB" id="A0A1H9GTN2"/>
<protein>
    <recommendedName>
        <fullName evidence="1">DUF1989 domain-containing protein</fullName>
    </recommendedName>
</protein>
<dbReference type="InterPro" id="IPR018959">
    <property type="entry name" value="DUF1989"/>
</dbReference>
<dbReference type="EMBL" id="FOFS01000007">
    <property type="protein sequence ID" value="SEQ53424.1"/>
    <property type="molecule type" value="Genomic_DNA"/>
</dbReference>
<dbReference type="STRING" id="489703.SAMN04488038_107195"/>
<reference evidence="2 3" key="1">
    <citation type="submission" date="2016-10" db="EMBL/GenBank/DDBJ databases">
        <authorList>
            <person name="de Groot N.N."/>
        </authorList>
    </citation>
    <scope>NUCLEOTIDE SEQUENCE [LARGE SCALE GENOMIC DNA]</scope>
    <source>
        <strain evidence="2 3">DSM 25927</strain>
    </source>
</reference>
<dbReference type="Proteomes" id="UP000199233">
    <property type="component" value="Unassembled WGS sequence"/>
</dbReference>
<dbReference type="Pfam" id="PF09347">
    <property type="entry name" value="DUF1989"/>
    <property type="match status" value="1"/>
</dbReference>
<evidence type="ECO:0000313" key="3">
    <source>
        <dbReference type="Proteomes" id="UP000199233"/>
    </source>
</evidence>
<dbReference type="NCBIfam" id="TIGR03425">
    <property type="entry name" value="urea_degr_2"/>
    <property type="match status" value="1"/>
</dbReference>
<gene>
    <name evidence="2" type="ORF">SAMN04488038_107195</name>
</gene>
<dbReference type="PANTHER" id="PTHR31527">
    <property type="entry name" value="RE64534P"/>
    <property type="match status" value="1"/>
</dbReference>
<dbReference type="InterPro" id="IPR017792">
    <property type="entry name" value="UAAP1"/>
</dbReference>
<dbReference type="PANTHER" id="PTHR31527:SF0">
    <property type="entry name" value="RE64534P"/>
    <property type="match status" value="1"/>
</dbReference>
<evidence type="ECO:0000313" key="2">
    <source>
        <dbReference type="EMBL" id="SEQ53424.1"/>
    </source>
</evidence>
<organism evidence="2 3">
    <name type="scientific">Solimonas aquatica</name>
    <dbReference type="NCBI Taxonomy" id="489703"/>
    <lineage>
        <taxon>Bacteria</taxon>
        <taxon>Pseudomonadati</taxon>
        <taxon>Pseudomonadota</taxon>
        <taxon>Gammaproteobacteria</taxon>
        <taxon>Nevskiales</taxon>
        <taxon>Nevskiaceae</taxon>
        <taxon>Solimonas</taxon>
    </lineage>
</organism>
<dbReference type="RefSeq" id="WP_093285611.1">
    <property type="nucleotide sequence ID" value="NZ_FOFS01000007.1"/>
</dbReference>
<accession>A0A1H9GTN2</accession>
<proteinExistence type="predicted"/>
<evidence type="ECO:0000259" key="1">
    <source>
        <dbReference type="Pfam" id="PF09347"/>
    </source>
</evidence>
<feature type="domain" description="DUF1989" evidence="1">
    <location>
        <begin position="52"/>
        <end position="216"/>
    </location>
</feature>
<dbReference type="OrthoDB" id="5298498at2"/>
<keyword evidence="3" id="KW-1185">Reference proteome</keyword>